<gene>
    <name evidence="2" type="ORF">G9Q97_03625</name>
</gene>
<dbReference type="RefSeq" id="WP_166143203.1">
    <property type="nucleotide sequence ID" value="NZ_JAANYN010000001.1"/>
</dbReference>
<keyword evidence="3" id="KW-1185">Reference proteome</keyword>
<dbReference type="Proteomes" id="UP000649799">
    <property type="component" value="Unassembled WGS sequence"/>
</dbReference>
<keyword evidence="1" id="KW-0732">Signal</keyword>
<dbReference type="PANTHER" id="PTHR44103">
    <property type="entry name" value="PROPROTEIN CONVERTASE P"/>
    <property type="match status" value="1"/>
</dbReference>
<dbReference type="Pfam" id="PF13517">
    <property type="entry name" value="FG-GAP_3"/>
    <property type="match status" value="1"/>
</dbReference>
<accession>A0ABX0H5W2</accession>
<comment type="caution">
    <text evidence="2">The sequence shown here is derived from an EMBL/GenBank/DDBJ whole genome shotgun (WGS) entry which is preliminary data.</text>
</comment>
<evidence type="ECO:0000313" key="2">
    <source>
        <dbReference type="EMBL" id="NHE55901.1"/>
    </source>
</evidence>
<evidence type="ECO:0000256" key="1">
    <source>
        <dbReference type="ARBA" id="ARBA00022729"/>
    </source>
</evidence>
<dbReference type="InterPro" id="IPR013517">
    <property type="entry name" value="FG-GAP"/>
</dbReference>
<protein>
    <submittedName>
        <fullName evidence="2">VCBS repeat-containing protein</fullName>
    </submittedName>
</protein>
<evidence type="ECO:0000313" key="3">
    <source>
        <dbReference type="Proteomes" id="UP000649799"/>
    </source>
</evidence>
<dbReference type="PANTHER" id="PTHR44103:SF1">
    <property type="entry name" value="PROPROTEIN CONVERTASE P"/>
    <property type="match status" value="1"/>
</dbReference>
<dbReference type="EMBL" id="JAANYN010000001">
    <property type="protein sequence ID" value="NHE55901.1"/>
    <property type="molecule type" value="Genomic_DNA"/>
</dbReference>
<sequence length="403" mass="44809">MNLFIRLMTLLFLPLISHGQQEKSIGSSSPWKMHTIDNTSFGADGSKMSDVDGDGKLDIVVAWEEGGVVRLYFQPNEPKSKWPFVELKAPDVEDAFATDLNGDGNQDLVSLSEGSHQRITLHWAPKEKSNLRRSERWKSEDIPASLGKTKWMFGRALEIDGKNGTDLIVGSKNPNGTIGWLESPEDPGDLEAWKYHEISKVGWIMSIELMDMNNNGLKDLLITDRKGELRGLRWLENPGPDQADQPWKSHFIGLKEGEPMFMGLYVLEHTPLPGILVPDLMKGWVHFTPNDRKWDEKFIPYPVVSGSRGKSVAIADIDQDGKLDMVASFEGALGKSGIIARLDFQAASAQVLDISGEKGVKYDFLTLIDLDGDGDLDILTSEETAEDGTKKGLGVIWYENPLK</sequence>
<proteinExistence type="predicted"/>
<name>A0ABX0H5W2_9BACT</name>
<reference evidence="2 3" key="1">
    <citation type="submission" date="2020-03" db="EMBL/GenBank/DDBJ databases">
        <title>Cyclobacterium plantarum sp. nov., a marine bacterium isolated from a coastal-marine wetland.</title>
        <authorList>
            <person name="Sanchez-Porro C."/>
            <person name="Ventosa A."/>
            <person name="Amoozegar M."/>
        </authorList>
    </citation>
    <scope>NUCLEOTIDE SEQUENCE [LARGE SCALE GENOMIC DNA]</scope>
    <source>
        <strain evidence="2 3">GBPx2</strain>
    </source>
</reference>
<dbReference type="InterPro" id="IPR028994">
    <property type="entry name" value="Integrin_alpha_N"/>
</dbReference>
<dbReference type="SUPFAM" id="SSF69318">
    <property type="entry name" value="Integrin alpha N-terminal domain"/>
    <property type="match status" value="1"/>
</dbReference>
<dbReference type="Gene3D" id="2.130.10.130">
    <property type="entry name" value="Integrin alpha, N-terminal"/>
    <property type="match status" value="2"/>
</dbReference>
<organism evidence="2 3">
    <name type="scientific">Cyclobacterium plantarum</name>
    <dbReference type="NCBI Taxonomy" id="2716263"/>
    <lineage>
        <taxon>Bacteria</taxon>
        <taxon>Pseudomonadati</taxon>
        <taxon>Bacteroidota</taxon>
        <taxon>Cytophagia</taxon>
        <taxon>Cytophagales</taxon>
        <taxon>Cyclobacteriaceae</taxon>
        <taxon>Cyclobacterium</taxon>
    </lineage>
</organism>